<dbReference type="STRING" id="2074.BG845_02215"/>
<keyword evidence="2" id="KW-0805">Transcription regulation</keyword>
<dbReference type="SUPFAM" id="SSF46894">
    <property type="entry name" value="C-terminal effector domain of the bipartite response regulators"/>
    <property type="match status" value="1"/>
</dbReference>
<dbReference type="SUPFAM" id="SSF52172">
    <property type="entry name" value="CheY-like"/>
    <property type="match status" value="1"/>
</dbReference>
<dbReference type="OrthoDB" id="9808843at2"/>
<dbReference type="GO" id="GO:0003677">
    <property type="term" value="F:DNA binding"/>
    <property type="evidence" value="ECO:0007669"/>
    <property type="project" value="UniProtKB-KW"/>
</dbReference>
<dbReference type="PROSITE" id="PS00622">
    <property type="entry name" value="HTH_LUXR_1"/>
    <property type="match status" value="1"/>
</dbReference>
<dbReference type="PRINTS" id="PR00038">
    <property type="entry name" value="HTHLUXR"/>
</dbReference>
<feature type="domain" description="HTH luxR-type" evidence="6">
    <location>
        <begin position="144"/>
        <end position="209"/>
    </location>
</feature>
<evidence type="ECO:0000256" key="3">
    <source>
        <dbReference type="ARBA" id="ARBA00023125"/>
    </source>
</evidence>
<dbReference type="RefSeq" id="WP_085912482.1">
    <property type="nucleotide sequence ID" value="NZ_AP018920.1"/>
</dbReference>
<evidence type="ECO:0000313" key="9">
    <source>
        <dbReference type="Proteomes" id="UP000194360"/>
    </source>
</evidence>
<dbReference type="SMART" id="SM00448">
    <property type="entry name" value="REC"/>
    <property type="match status" value="1"/>
</dbReference>
<dbReference type="InterPro" id="IPR039420">
    <property type="entry name" value="WalR-like"/>
</dbReference>
<evidence type="ECO:0000256" key="4">
    <source>
        <dbReference type="ARBA" id="ARBA00023163"/>
    </source>
</evidence>
<dbReference type="AlphaFoldDB" id="A0A1Y2N1H6"/>
<dbReference type="InterPro" id="IPR011006">
    <property type="entry name" value="CheY-like_superfamily"/>
</dbReference>
<evidence type="ECO:0000259" key="6">
    <source>
        <dbReference type="PROSITE" id="PS50043"/>
    </source>
</evidence>
<keyword evidence="4" id="KW-0804">Transcription</keyword>
<dbReference type="Gene3D" id="3.40.50.2300">
    <property type="match status" value="1"/>
</dbReference>
<evidence type="ECO:0000259" key="7">
    <source>
        <dbReference type="PROSITE" id="PS50110"/>
    </source>
</evidence>
<accession>A0A1Y2N1H6</accession>
<dbReference type="PROSITE" id="PS50043">
    <property type="entry name" value="HTH_LUXR_2"/>
    <property type="match status" value="1"/>
</dbReference>
<evidence type="ECO:0000313" key="8">
    <source>
        <dbReference type="EMBL" id="OSY41313.1"/>
    </source>
</evidence>
<dbReference type="PANTHER" id="PTHR43214">
    <property type="entry name" value="TWO-COMPONENT RESPONSE REGULATOR"/>
    <property type="match status" value="1"/>
</dbReference>
<evidence type="ECO:0000256" key="5">
    <source>
        <dbReference type="PROSITE-ProRule" id="PRU00169"/>
    </source>
</evidence>
<comment type="caution">
    <text evidence="8">The sequence shown here is derived from an EMBL/GenBank/DDBJ whole genome shotgun (WGS) entry which is preliminary data.</text>
</comment>
<dbReference type="Proteomes" id="UP000194360">
    <property type="component" value="Unassembled WGS sequence"/>
</dbReference>
<feature type="domain" description="Response regulatory" evidence="7">
    <location>
        <begin position="2"/>
        <end position="122"/>
    </location>
</feature>
<evidence type="ECO:0000256" key="2">
    <source>
        <dbReference type="ARBA" id="ARBA00023015"/>
    </source>
</evidence>
<proteinExistence type="predicted"/>
<evidence type="ECO:0000256" key="1">
    <source>
        <dbReference type="ARBA" id="ARBA00022553"/>
    </source>
</evidence>
<dbReference type="InterPro" id="IPR001789">
    <property type="entry name" value="Sig_transdc_resp-reg_receiver"/>
</dbReference>
<dbReference type="PANTHER" id="PTHR43214:SF24">
    <property type="entry name" value="TRANSCRIPTIONAL REGULATORY PROTEIN NARL-RELATED"/>
    <property type="match status" value="1"/>
</dbReference>
<dbReference type="InterPro" id="IPR016032">
    <property type="entry name" value="Sig_transdc_resp-reg_C-effctor"/>
</dbReference>
<dbReference type="InterPro" id="IPR058245">
    <property type="entry name" value="NreC/VraR/RcsB-like_REC"/>
</dbReference>
<dbReference type="GO" id="GO:0006355">
    <property type="term" value="P:regulation of DNA-templated transcription"/>
    <property type="evidence" value="ECO:0007669"/>
    <property type="project" value="InterPro"/>
</dbReference>
<sequence length="237" mass="25125">MRIVLAEDLVLLREGITRILEAEGHEVVAAVADADSLIEAVAEHRPDVTIADVRLPPGFSDEGLRAAIRLRGQHPGEPVLILSQYVEAGYAAELLSDGAGGVGYLLKDRIGELDDFLDALQRVAAGGTAMDPEVVAQLLNRGRRSGPLTALTAREHEVLGLMAQGLSNQAIADRLVLALVSVEKHIGSILAKLELPHGQAVHRRVLAVLAYLDRAADRPVTPVPRAPGAAGRAGRAR</sequence>
<dbReference type="InterPro" id="IPR000792">
    <property type="entry name" value="Tscrpt_reg_LuxR_C"/>
</dbReference>
<keyword evidence="3" id="KW-0238">DNA-binding</keyword>
<protein>
    <submittedName>
        <fullName evidence="8">Oxygen regulatory protein NreC</fullName>
    </submittedName>
</protein>
<dbReference type="SMART" id="SM00421">
    <property type="entry name" value="HTH_LUXR"/>
    <property type="match status" value="1"/>
</dbReference>
<dbReference type="Pfam" id="PF00072">
    <property type="entry name" value="Response_reg"/>
    <property type="match status" value="1"/>
</dbReference>
<gene>
    <name evidence="8" type="primary">nreC_2</name>
    <name evidence="8" type="ORF">BG845_02215</name>
</gene>
<dbReference type="CDD" id="cd17535">
    <property type="entry name" value="REC_NarL-like"/>
    <property type="match status" value="1"/>
</dbReference>
<dbReference type="EMBL" id="MIGB01000009">
    <property type="protein sequence ID" value="OSY41313.1"/>
    <property type="molecule type" value="Genomic_DNA"/>
</dbReference>
<name>A0A1Y2N1H6_PSEAH</name>
<dbReference type="GO" id="GO:0000160">
    <property type="term" value="P:phosphorelay signal transduction system"/>
    <property type="evidence" value="ECO:0007669"/>
    <property type="project" value="InterPro"/>
</dbReference>
<dbReference type="Pfam" id="PF00196">
    <property type="entry name" value="GerE"/>
    <property type="match status" value="1"/>
</dbReference>
<keyword evidence="1 5" id="KW-0597">Phosphoprotein</keyword>
<dbReference type="CDD" id="cd06170">
    <property type="entry name" value="LuxR_C_like"/>
    <property type="match status" value="1"/>
</dbReference>
<keyword evidence="9" id="KW-1185">Reference proteome</keyword>
<feature type="modified residue" description="4-aspartylphosphate" evidence="5">
    <location>
        <position position="52"/>
    </location>
</feature>
<dbReference type="PROSITE" id="PS50110">
    <property type="entry name" value="RESPONSE_REGULATORY"/>
    <property type="match status" value="1"/>
</dbReference>
<reference evidence="8 9" key="1">
    <citation type="submission" date="2016-09" db="EMBL/GenBank/DDBJ databases">
        <title>Pseudonocardia autotrophica DSM535, a candidate organism with high potential of specific P450 cytochromes.</title>
        <authorList>
            <person name="Grumaz C."/>
            <person name="Vainshtein Y."/>
            <person name="Kirstahler P."/>
            <person name="Sohn K."/>
        </authorList>
    </citation>
    <scope>NUCLEOTIDE SEQUENCE [LARGE SCALE GENOMIC DNA]</scope>
    <source>
        <strain evidence="8 9">DSM 535</strain>
    </source>
</reference>
<organism evidence="8 9">
    <name type="scientific">Pseudonocardia autotrophica</name>
    <name type="common">Amycolata autotrophica</name>
    <name type="synonym">Nocardia autotrophica</name>
    <dbReference type="NCBI Taxonomy" id="2074"/>
    <lineage>
        <taxon>Bacteria</taxon>
        <taxon>Bacillati</taxon>
        <taxon>Actinomycetota</taxon>
        <taxon>Actinomycetes</taxon>
        <taxon>Pseudonocardiales</taxon>
        <taxon>Pseudonocardiaceae</taxon>
        <taxon>Pseudonocardia</taxon>
    </lineage>
</organism>